<feature type="compositionally biased region" description="Acidic residues" evidence="3">
    <location>
        <begin position="191"/>
        <end position="200"/>
    </location>
</feature>
<dbReference type="PROSITE" id="PS51257">
    <property type="entry name" value="PROKAR_LIPOPROTEIN"/>
    <property type="match status" value="1"/>
</dbReference>
<dbReference type="Pfam" id="PF02412">
    <property type="entry name" value="TSP_3"/>
    <property type="match status" value="7"/>
</dbReference>
<dbReference type="RefSeq" id="WP_233925744.1">
    <property type="nucleotide sequence ID" value="NZ_JAJVKT010000008.1"/>
</dbReference>
<evidence type="ECO:0000313" key="4">
    <source>
        <dbReference type="EMBL" id="MCE7508700.1"/>
    </source>
</evidence>
<evidence type="ECO:0000313" key="5">
    <source>
        <dbReference type="Proteomes" id="UP001107961"/>
    </source>
</evidence>
<dbReference type="PANTHER" id="PTHR10199:SF119">
    <property type="entry name" value="RE20510P"/>
    <property type="match status" value="1"/>
</dbReference>
<dbReference type="Proteomes" id="UP001107961">
    <property type="component" value="Unassembled WGS sequence"/>
</dbReference>
<dbReference type="InterPro" id="IPR028974">
    <property type="entry name" value="TSP_type-3_rpt"/>
</dbReference>
<feature type="compositionally biased region" description="Basic and acidic residues" evidence="3">
    <location>
        <begin position="228"/>
        <end position="238"/>
    </location>
</feature>
<dbReference type="SUPFAM" id="SSF103647">
    <property type="entry name" value="TSP type-3 repeat"/>
    <property type="match status" value="3"/>
</dbReference>
<dbReference type="GO" id="GO:0007155">
    <property type="term" value="P:cell adhesion"/>
    <property type="evidence" value="ECO:0007669"/>
    <property type="project" value="InterPro"/>
</dbReference>
<dbReference type="AlphaFoldDB" id="A0A9Q3W126"/>
<feature type="compositionally biased region" description="Acidic residues" evidence="3">
    <location>
        <begin position="141"/>
        <end position="156"/>
    </location>
</feature>
<evidence type="ECO:0000256" key="1">
    <source>
        <dbReference type="ARBA" id="ARBA00022729"/>
    </source>
</evidence>
<dbReference type="Gene3D" id="4.10.1080.10">
    <property type="entry name" value="TSP type-3 repeat"/>
    <property type="match status" value="3"/>
</dbReference>
<dbReference type="GO" id="GO:0005509">
    <property type="term" value="F:calcium ion binding"/>
    <property type="evidence" value="ECO:0007669"/>
    <property type="project" value="InterPro"/>
</dbReference>
<gene>
    <name evidence="4" type="ORF">LZG35_08630</name>
</gene>
<sequence length="470" mass="48525">MSRLKTISLLLLVAVLGLGGLYGCKASGGSSGGGGDPTPNVQDDDNDGIPNNEDNCPQMPNNDQRDEDGDGIGDVCDDDIDGDEVDNDDDNCPWVPNEDQLDSDDDGIGDACDANNDDDGDGFDDGEDNCPNTPNPTQSDIDNDGIGDACDDDIDGDGIPNGEDNCPYVANHDQLDTDGDGVGDACTGDKDGDDVPDEQDNCPIVPNTDQADLDQDGIGDVCDDDRDGDGVENGHDDCPDVAGPTSNNGCPVDDPTDTDGDGIPDDQDNCPTIPNADQADSDGDGIGDVCDDAGFTCNDVSNYQPLLASDGFLADGSAVGICISCGISDAGNMIDGQDNSFATLNVTAALIYGGADALVYDGPVISGVNRAGFVVSKPNSPLLNLSLLGNFVTLTFFNNDTEVAETTAGGGLLGLELLGFGTGDGSQRFLSTQLDPSLEFNRVRLRYAGLLNVNDSLRIHRVCAGTDPAL</sequence>
<accession>A0A9Q3W126</accession>
<feature type="region of interest" description="Disordered" evidence="3">
    <location>
        <begin position="180"/>
        <end position="285"/>
    </location>
</feature>
<evidence type="ECO:0000256" key="3">
    <source>
        <dbReference type="SAM" id="MobiDB-lite"/>
    </source>
</evidence>
<feature type="compositionally biased region" description="Acidic residues" evidence="3">
    <location>
        <begin position="65"/>
        <end position="91"/>
    </location>
</feature>
<feature type="compositionally biased region" description="Acidic residues" evidence="3">
    <location>
        <begin position="254"/>
        <end position="268"/>
    </location>
</feature>
<feature type="compositionally biased region" description="Polar residues" evidence="3">
    <location>
        <begin position="52"/>
        <end position="62"/>
    </location>
</feature>
<reference evidence="4" key="1">
    <citation type="submission" date="2022-01" db="EMBL/GenBank/DDBJ databases">
        <authorList>
            <person name="Karlyshev A.V."/>
            <person name="Jaspars M."/>
        </authorList>
    </citation>
    <scope>NUCLEOTIDE SEQUENCE</scope>
    <source>
        <strain evidence="4">AGSA3-2</strain>
    </source>
</reference>
<comment type="caution">
    <text evidence="4">The sequence shown here is derived from an EMBL/GenBank/DDBJ whole genome shotgun (WGS) entry which is preliminary data.</text>
</comment>
<dbReference type="EMBL" id="JAJVKT010000008">
    <property type="protein sequence ID" value="MCE7508700.1"/>
    <property type="molecule type" value="Genomic_DNA"/>
</dbReference>
<name>A0A9Q3W126_9GAMM</name>
<keyword evidence="5" id="KW-1185">Reference proteome</keyword>
<dbReference type="PROSITE" id="PS51234">
    <property type="entry name" value="TSP3"/>
    <property type="match status" value="4"/>
</dbReference>
<dbReference type="PANTHER" id="PTHR10199">
    <property type="entry name" value="THROMBOSPONDIN"/>
    <property type="match status" value="1"/>
</dbReference>
<dbReference type="InterPro" id="IPR017897">
    <property type="entry name" value="Thrombospondin_3_rpt"/>
</dbReference>
<feature type="compositionally biased region" description="Acidic residues" evidence="3">
    <location>
        <begin position="115"/>
        <end position="128"/>
    </location>
</feature>
<feature type="compositionally biased region" description="Polar residues" evidence="3">
    <location>
        <begin position="130"/>
        <end position="139"/>
    </location>
</feature>
<feature type="region of interest" description="Disordered" evidence="3">
    <location>
        <begin position="28"/>
        <end position="165"/>
    </location>
</feature>
<protein>
    <submittedName>
        <fullName evidence="4">Thrombospondin type 3 repeat-containing protein</fullName>
    </submittedName>
</protein>
<organism evidence="4 5">
    <name type="scientific">Alloalcanivorax xenomutans</name>
    <dbReference type="NCBI Taxonomy" id="1094342"/>
    <lineage>
        <taxon>Bacteria</taxon>
        <taxon>Pseudomonadati</taxon>
        <taxon>Pseudomonadota</taxon>
        <taxon>Gammaproteobacteria</taxon>
        <taxon>Oceanospirillales</taxon>
        <taxon>Alcanivoracaceae</taxon>
        <taxon>Alloalcanivorax</taxon>
    </lineage>
</organism>
<keyword evidence="1" id="KW-0732">Signal</keyword>
<keyword evidence="2" id="KW-0106">Calcium</keyword>
<evidence type="ECO:0000256" key="2">
    <source>
        <dbReference type="ARBA" id="ARBA00022837"/>
    </source>
</evidence>
<feature type="compositionally biased region" description="Acidic residues" evidence="3">
    <location>
        <begin position="211"/>
        <end position="227"/>
    </location>
</feature>
<dbReference type="FunFam" id="4.10.1080.10:FF:000001">
    <property type="entry name" value="Thrombospondin 3"/>
    <property type="match status" value="1"/>
</dbReference>
<feature type="compositionally biased region" description="Acidic residues" evidence="3">
    <location>
        <begin position="99"/>
        <end position="108"/>
    </location>
</feature>
<dbReference type="InterPro" id="IPR003367">
    <property type="entry name" value="Thrombospondin_3-like_rpt"/>
</dbReference>
<proteinExistence type="predicted"/>